<reference evidence="1 2" key="1">
    <citation type="submission" date="2019-03" db="EMBL/GenBank/DDBJ databases">
        <title>Genomic Encyclopedia of Type Strains, Phase IV (KMG-IV): sequencing the most valuable type-strain genomes for metagenomic binning, comparative biology and taxonomic classification.</title>
        <authorList>
            <person name="Goeker M."/>
        </authorList>
    </citation>
    <scope>NUCLEOTIDE SEQUENCE [LARGE SCALE GENOMIC DNA]</scope>
    <source>
        <strain evidence="1 2">DSM 15969</strain>
    </source>
</reference>
<sequence>MNEKIVLKVSLENNKTNSVLDIYLKNEKMILEMYNRYADQQTNGAAMSVDPYEFITALQRLLGTK</sequence>
<evidence type="ECO:0000313" key="1">
    <source>
        <dbReference type="EMBL" id="TCL35763.1"/>
    </source>
</evidence>
<keyword evidence="2" id="KW-1185">Reference proteome</keyword>
<name>A0A4R1PYP7_9FIRM</name>
<gene>
    <name evidence="1" type="ORF">EV210_1103</name>
</gene>
<dbReference type="AlphaFoldDB" id="A0A4R1PYP7"/>
<dbReference type="Proteomes" id="UP000295063">
    <property type="component" value="Unassembled WGS sequence"/>
</dbReference>
<dbReference type="EMBL" id="SLUI01000010">
    <property type="protein sequence ID" value="TCL35763.1"/>
    <property type="molecule type" value="Genomic_DNA"/>
</dbReference>
<evidence type="ECO:0000313" key="2">
    <source>
        <dbReference type="Proteomes" id="UP000295063"/>
    </source>
</evidence>
<organism evidence="1 2">
    <name type="scientific">Anaerospora hongkongensis</name>
    <dbReference type="NCBI Taxonomy" id="244830"/>
    <lineage>
        <taxon>Bacteria</taxon>
        <taxon>Bacillati</taxon>
        <taxon>Bacillota</taxon>
        <taxon>Negativicutes</taxon>
        <taxon>Selenomonadales</taxon>
        <taxon>Sporomusaceae</taxon>
        <taxon>Anaerospora</taxon>
    </lineage>
</organism>
<comment type="caution">
    <text evidence="1">The sequence shown here is derived from an EMBL/GenBank/DDBJ whole genome shotgun (WGS) entry which is preliminary data.</text>
</comment>
<dbReference type="RefSeq" id="WP_132082064.1">
    <property type="nucleotide sequence ID" value="NZ_SLUI01000010.1"/>
</dbReference>
<accession>A0A4R1PYP7</accession>
<proteinExistence type="predicted"/>
<protein>
    <submittedName>
        <fullName evidence="1">Uncharacterized protein</fullName>
    </submittedName>
</protein>